<dbReference type="OrthoDB" id="10267969at2759"/>
<dbReference type="GeneID" id="9688747"/>
<feature type="region of interest" description="Disordered" evidence="7">
    <location>
        <begin position="16"/>
        <end position="65"/>
    </location>
</feature>
<keyword evidence="9" id="KW-1185">Reference proteome</keyword>
<keyword evidence="3" id="KW-0812">Transmembrane</keyword>
<dbReference type="OMA" id="FAWTGFV"/>
<comment type="subcellular location">
    <subcellularLocation>
        <location evidence="1">Membrane</location>
        <topology evidence="1">Multi-pass membrane protein</topology>
    </subcellularLocation>
</comment>
<dbReference type="Pfam" id="PF04117">
    <property type="entry name" value="Mpv17_PMP22"/>
    <property type="match status" value="1"/>
</dbReference>
<evidence type="ECO:0000256" key="4">
    <source>
        <dbReference type="ARBA" id="ARBA00022989"/>
    </source>
</evidence>
<dbReference type="EMBL" id="GG663748">
    <property type="protein sequence ID" value="EEH52638.1"/>
    <property type="molecule type" value="Genomic_DNA"/>
</dbReference>
<gene>
    <name evidence="8" type="ORF">MICPUCDRAFT_42814</name>
</gene>
<name>C1N6B1_MICPC</name>
<keyword evidence="5" id="KW-0472">Membrane</keyword>
<dbReference type="RefSeq" id="XP_003063502.1">
    <property type="nucleotide sequence ID" value="XM_003063456.1"/>
</dbReference>
<proteinExistence type="inferred from homology"/>
<dbReference type="KEGG" id="mpp:MICPUCDRAFT_42814"/>
<evidence type="ECO:0000256" key="2">
    <source>
        <dbReference type="ARBA" id="ARBA00006824"/>
    </source>
</evidence>
<dbReference type="eggNOG" id="ENOG502STI0">
    <property type="taxonomic scope" value="Eukaryota"/>
</dbReference>
<evidence type="ECO:0000313" key="9">
    <source>
        <dbReference type="Proteomes" id="UP000001876"/>
    </source>
</evidence>
<reference evidence="8 9" key="1">
    <citation type="journal article" date="2009" name="Science">
        <title>Green evolution and dynamic adaptations revealed by genomes of the marine picoeukaryotes Micromonas.</title>
        <authorList>
            <person name="Worden A.Z."/>
            <person name="Lee J.H."/>
            <person name="Mock T."/>
            <person name="Rouze P."/>
            <person name="Simmons M.P."/>
            <person name="Aerts A.L."/>
            <person name="Allen A.E."/>
            <person name="Cuvelier M.L."/>
            <person name="Derelle E."/>
            <person name="Everett M.V."/>
            <person name="Foulon E."/>
            <person name="Grimwood J."/>
            <person name="Gundlach H."/>
            <person name="Henrissat B."/>
            <person name="Napoli C."/>
            <person name="McDonald S.M."/>
            <person name="Parker M.S."/>
            <person name="Rombauts S."/>
            <person name="Salamov A."/>
            <person name="Von Dassow P."/>
            <person name="Badger J.H."/>
            <person name="Coutinho P.M."/>
            <person name="Demir E."/>
            <person name="Dubchak I."/>
            <person name="Gentemann C."/>
            <person name="Eikrem W."/>
            <person name="Gready J.E."/>
            <person name="John U."/>
            <person name="Lanier W."/>
            <person name="Lindquist E.A."/>
            <person name="Lucas S."/>
            <person name="Mayer K.F."/>
            <person name="Moreau H."/>
            <person name="Not F."/>
            <person name="Otillar R."/>
            <person name="Panaud O."/>
            <person name="Pangilinan J."/>
            <person name="Paulsen I."/>
            <person name="Piegu B."/>
            <person name="Poliakov A."/>
            <person name="Robbens S."/>
            <person name="Schmutz J."/>
            <person name="Toulza E."/>
            <person name="Wyss T."/>
            <person name="Zelensky A."/>
            <person name="Zhou K."/>
            <person name="Armbrust E.V."/>
            <person name="Bhattacharya D."/>
            <person name="Goodenough U.W."/>
            <person name="Van de Peer Y."/>
            <person name="Grigoriev I.V."/>
        </authorList>
    </citation>
    <scope>NUCLEOTIDE SEQUENCE [LARGE SCALE GENOMIC DNA]</scope>
    <source>
        <strain evidence="8 9">CCMP1545</strain>
    </source>
</reference>
<keyword evidence="4" id="KW-1133">Transmembrane helix</keyword>
<evidence type="ECO:0000256" key="1">
    <source>
        <dbReference type="ARBA" id="ARBA00004141"/>
    </source>
</evidence>
<organism evidence="9">
    <name type="scientific">Micromonas pusilla (strain CCMP1545)</name>
    <name type="common">Picoplanktonic green alga</name>
    <dbReference type="NCBI Taxonomy" id="564608"/>
    <lineage>
        <taxon>Eukaryota</taxon>
        <taxon>Viridiplantae</taxon>
        <taxon>Chlorophyta</taxon>
        <taxon>Mamiellophyceae</taxon>
        <taxon>Mamiellales</taxon>
        <taxon>Mamiellaceae</taxon>
        <taxon>Micromonas</taxon>
    </lineage>
</organism>
<dbReference type="AlphaFoldDB" id="C1N6B1"/>
<dbReference type="InterPro" id="IPR007248">
    <property type="entry name" value="Mpv17_PMP22"/>
</dbReference>
<protein>
    <submittedName>
        <fullName evidence="8">Predicted protein</fullName>
    </submittedName>
</protein>
<dbReference type="PANTHER" id="PTHR11266">
    <property type="entry name" value="PEROXISOMAL MEMBRANE PROTEIN 2, PXMP2 MPV17"/>
    <property type="match status" value="1"/>
</dbReference>
<evidence type="ECO:0000256" key="6">
    <source>
        <dbReference type="RuleBase" id="RU363053"/>
    </source>
</evidence>
<evidence type="ECO:0000256" key="5">
    <source>
        <dbReference type="ARBA" id="ARBA00023136"/>
    </source>
</evidence>
<evidence type="ECO:0000313" key="8">
    <source>
        <dbReference type="EMBL" id="EEH52638.1"/>
    </source>
</evidence>
<evidence type="ECO:0000256" key="7">
    <source>
        <dbReference type="SAM" id="MobiDB-lite"/>
    </source>
</evidence>
<comment type="similarity">
    <text evidence="2 6">Belongs to the peroxisomal membrane protein PXMP2/4 family.</text>
</comment>
<feature type="compositionally biased region" description="Gly residues" evidence="7">
    <location>
        <begin position="16"/>
        <end position="32"/>
    </location>
</feature>
<evidence type="ECO:0000256" key="3">
    <source>
        <dbReference type="ARBA" id="ARBA00022692"/>
    </source>
</evidence>
<dbReference type="GO" id="GO:0016020">
    <property type="term" value="C:membrane"/>
    <property type="evidence" value="ECO:0007669"/>
    <property type="project" value="UniProtKB-SubCell"/>
</dbReference>
<sequence>MAGRFPSRAFARGFSAGGGVRRRLGGGGGGAGPRRDVSRADAASNRAISSGASNGGKSGASSSSSSSLNGLLQRYAAMNEAHPTTTRVGTGVVILCVGDVAAQRIQHEGSRDRDSKPFAIDARRLAAFASFGAIYTSWFQMHWFRALQRWFPRRSVMALSTATKRPSLIRADVLAPLLINQFVAVPTLYYPFYFAWTGFVRGFTAEESIALARERFTPRLLCQNWAFWLPAQFAQFAVVPPGYHILYVSGMGLAWNTILSLRCVLYTGPHTTASAW</sequence>
<dbReference type="PANTHER" id="PTHR11266:SF17">
    <property type="entry name" value="PROTEIN MPV17"/>
    <property type="match status" value="1"/>
</dbReference>
<dbReference type="Proteomes" id="UP000001876">
    <property type="component" value="Unassembled WGS sequence"/>
</dbReference>
<dbReference type="STRING" id="564608.C1N6B1"/>
<accession>C1N6B1</accession>
<dbReference type="GO" id="GO:0005737">
    <property type="term" value="C:cytoplasm"/>
    <property type="evidence" value="ECO:0007669"/>
    <property type="project" value="TreeGrafter"/>
</dbReference>